<dbReference type="SMART" id="SM00345">
    <property type="entry name" value="HTH_GNTR"/>
    <property type="match status" value="1"/>
</dbReference>
<dbReference type="PANTHER" id="PTHR43537:SF44">
    <property type="entry name" value="GNTR FAMILY REGULATORY PROTEIN"/>
    <property type="match status" value="1"/>
</dbReference>
<dbReference type="RefSeq" id="WP_179700273.1">
    <property type="nucleotide sequence ID" value="NZ_BAAAHA010000004.1"/>
</dbReference>
<dbReference type="SMART" id="SM00895">
    <property type="entry name" value="FCD"/>
    <property type="match status" value="1"/>
</dbReference>
<dbReference type="InterPro" id="IPR011711">
    <property type="entry name" value="GntR_C"/>
</dbReference>
<evidence type="ECO:0000256" key="2">
    <source>
        <dbReference type="ARBA" id="ARBA00023125"/>
    </source>
</evidence>
<dbReference type="GO" id="GO:0003700">
    <property type="term" value="F:DNA-binding transcription factor activity"/>
    <property type="evidence" value="ECO:0007669"/>
    <property type="project" value="InterPro"/>
</dbReference>
<gene>
    <name evidence="5" type="ORF">HNR14_001159</name>
</gene>
<keyword evidence="2 5" id="KW-0238">DNA-binding</keyword>
<dbReference type="InterPro" id="IPR036388">
    <property type="entry name" value="WH-like_DNA-bd_sf"/>
</dbReference>
<proteinExistence type="predicted"/>
<dbReference type="Proteomes" id="UP000521075">
    <property type="component" value="Unassembled WGS sequence"/>
</dbReference>
<dbReference type="InterPro" id="IPR008920">
    <property type="entry name" value="TF_FadR/GntR_C"/>
</dbReference>
<dbReference type="SUPFAM" id="SSF46785">
    <property type="entry name" value="Winged helix' DNA-binding domain"/>
    <property type="match status" value="1"/>
</dbReference>
<evidence type="ECO:0000313" key="6">
    <source>
        <dbReference type="Proteomes" id="UP000521075"/>
    </source>
</evidence>
<sequence>MTASASRSRQDVVAESVGRDIVSGRRPSGEVLPREDDLCTAHGVSRTTVRGAMAVLAGKGLIEIRRKTGTVVRPRPEWDVFDSDLWRWAHAEGSGEDLMAALVELRRVIEPEAARLAAQRATLAELADLERAARELTAAVHDRAAYPEWDAAFHQAVFVASHNPLLVRFGALVGDVLRIAFAIQQDDGRSSVDLATDAARHVIVLDALRDGDAEAAAAAMLEVVLDGPAPEEDSL</sequence>
<dbReference type="Pfam" id="PF07729">
    <property type="entry name" value="FCD"/>
    <property type="match status" value="1"/>
</dbReference>
<feature type="domain" description="HTH gntR-type" evidence="4">
    <location>
        <begin position="7"/>
        <end position="75"/>
    </location>
</feature>
<keyword evidence="6" id="KW-1185">Reference proteome</keyword>
<dbReference type="AlphaFoldDB" id="A0A853DLG5"/>
<protein>
    <submittedName>
        <fullName evidence="5">DNA-binding FadR family transcriptional regulator</fullName>
    </submittedName>
</protein>
<dbReference type="Pfam" id="PF00392">
    <property type="entry name" value="GntR"/>
    <property type="match status" value="1"/>
</dbReference>
<evidence type="ECO:0000313" key="5">
    <source>
        <dbReference type="EMBL" id="NYK09278.1"/>
    </source>
</evidence>
<comment type="caution">
    <text evidence="5">The sequence shown here is derived from an EMBL/GenBank/DDBJ whole genome shotgun (WGS) entry which is preliminary data.</text>
</comment>
<evidence type="ECO:0000256" key="1">
    <source>
        <dbReference type="ARBA" id="ARBA00023015"/>
    </source>
</evidence>
<accession>A0A853DLG5</accession>
<dbReference type="EMBL" id="JACCHJ010000001">
    <property type="protein sequence ID" value="NYK09278.1"/>
    <property type="molecule type" value="Genomic_DNA"/>
</dbReference>
<dbReference type="PROSITE" id="PS50949">
    <property type="entry name" value="HTH_GNTR"/>
    <property type="match status" value="1"/>
</dbReference>
<name>A0A853DLG5_9MICO</name>
<dbReference type="PRINTS" id="PR00035">
    <property type="entry name" value="HTHGNTR"/>
</dbReference>
<dbReference type="SUPFAM" id="SSF48008">
    <property type="entry name" value="GntR ligand-binding domain-like"/>
    <property type="match status" value="1"/>
</dbReference>
<dbReference type="InterPro" id="IPR036390">
    <property type="entry name" value="WH_DNA-bd_sf"/>
</dbReference>
<reference evidence="5 6" key="1">
    <citation type="submission" date="2020-07" db="EMBL/GenBank/DDBJ databases">
        <title>Sequencing the genomes of 1000 actinobacteria strains.</title>
        <authorList>
            <person name="Klenk H.-P."/>
        </authorList>
    </citation>
    <scope>NUCLEOTIDE SEQUENCE [LARGE SCALE GENOMIC DNA]</scope>
    <source>
        <strain evidence="5 6">DSM 15166</strain>
    </source>
</reference>
<dbReference type="Gene3D" id="1.20.120.530">
    <property type="entry name" value="GntR ligand-binding domain-like"/>
    <property type="match status" value="1"/>
</dbReference>
<dbReference type="InterPro" id="IPR000524">
    <property type="entry name" value="Tscrpt_reg_HTH_GntR"/>
</dbReference>
<keyword evidence="3" id="KW-0804">Transcription</keyword>
<keyword evidence="1" id="KW-0805">Transcription regulation</keyword>
<dbReference type="Gene3D" id="1.10.10.10">
    <property type="entry name" value="Winged helix-like DNA-binding domain superfamily/Winged helix DNA-binding domain"/>
    <property type="match status" value="1"/>
</dbReference>
<evidence type="ECO:0000256" key="3">
    <source>
        <dbReference type="ARBA" id="ARBA00023163"/>
    </source>
</evidence>
<organism evidence="5 6">
    <name type="scientific">Leifsonia naganoensis</name>
    <dbReference type="NCBI Taxonomy" id="150025"/>
    <lineage>
        <taxon>Bacteria</taxon>
        <taxon>Bacillati</taxon>
        <taxon>Actinomycetota</taxon>
        <taxon>Actinomycetes</taxon>
        <taxon>Micrococcales</taxon>
        <taxon>Microbacteriaceae</taxon>
        <taxon>Leifsonia</taxon>
    </lineage>
</organism>
<dbReference type="PANTHER" id="PTHR43537">
    <property type="entry name" value="TRANSCRIPTIONAL REGULATOR, GNTR FAMILY"/>
    <property type="match status" value="1"/>
</dbReference>
<dbReference type="GO" id="GO:0003677">
    <property type="term" value="F:DNA binding"/>
    <property type="evidence" value="ECO:0007669"/>
    <property type="project" value="UniProtKB-KW"/>
</dbReference>
<dbReference type="CDD" id="cd07377">
    <property type="entry name" value="WHTH_GntR"/>
    <property type="match status" value="1"/>
</dbReference>
<evidence type="ECO:0000259" key="4">
    <source>
        <dbReference type="PROSITE" id="PS50949"/>
    </source>
</evidence>